<dbReference type="InterPro" id="IPR043502">
    <property type="entry name" value="DNA/RNA_pol_sf"/>
</dbReference>
<dbReference type="OrthoDB" id="3158924at2759"/>
<dbReference type="Gene3D" id="3.10.10.10">
    <property type="entry name" value="HIV Type 1 Reverse Transcriptase, subunit A, domain 1"/>
    <property type="match status" value="1"/>
</dbReference>
<evidence type="ECO:0000256" key="13">
    <source>
        <dbReference type="ARBA" id="ARBA00022932"/>
    </source>
</evidence>
<keyword evidence="9" id="KW-0460">Magnesium</keyword>
<evidence type="ECO:0000256" key="9">
    <source>
        <dbReference type="ARBA" id="ARBA00022842"/>
    </source>
</evidence>
<keyword evidence="13" id="KW-0239">DNA-directed DNA polymerase</keyword>
<dbReference type="AlphaFoldDB" id="A0A9P3LLA8"/>
<feature type="region of interest" description="Disordered" evidence="16">
    <location>
        <begin position="1"/>
        <end position="47"/>
    </location>
</feature>
<dbReference type="Pfam" id="PF00078">
    <property type="entry name" value="RVT_1"/>
    <property type="match status" value="1"/>
</dbReference>
<dbReference type="GO" id="GO:0004190">
    <property type="term" value="F:aspartic-type endopeptidase activity"/>
    <property type="evidence" value="ECO:0007669"/>
    <property type="project" value="UniProtKB-KW"/>
</dbReference>
<dbReference type="GO" id="GO:0015074">
    <property type="term" value="P:DNA integration"/>
    <property type="evidence" value="ECO:0007669"/>
    <property type="project" value="UniProtKB-KW"/>
</dbReference>
<dbReference type="Pfam" id="PF17917">
    <property type="entry name" value="RT_RNaseH"/>
    <property type="match status" value="1"/>
</dbReference>
<feature type="region of interest" description="Disordered" evidence="16">
    <location>
        <begin position="953"/>
        <end position="977"/>
    </location>
</feature>
<gene>
    <name evidence="19" type="ORF">PsYK624_147310</name>
</gene>
<keyword evidence="5" id="KW-0479">Metal-binding</keyword>
<keyword evidence="14" id="KW-0238">DNA-binding</keyword>
<dbReference type="InterPro" id="IPR041588">
    <property type="entry name" value="Integrase_H2C2"/>
</dbReference>
<dbReference type="InterPro" id="IPR050951">
    <property type="entry name" value="Retrovirus_Pol_polyprotein"/>
</dbReference>
<keyword evidence="11" id="KW-0229">DNA integration</keyword>
<dbReference type="InterPro" id="IPR012337">
    <property type="entry name" value="RNaseH-like_sf"/>
</dbReference>
<dbReference type="GO" id="GO:0005634">
    <property type="term" value="C:nucleus"/>
    <property type="evidence" value="ECO:0007669"/>
    <property type="project" value="UniProtKB-ARBA"/>
</dbReference>
<feature type="domain" description="Integrase catalytic" evidence="18">
    <location>
        <begin position="754"/>
        <end position="913"/>
    </location>
</feature>
<dbReference type="InterPro" id="IPR056924">
    <property type="entry name" value="SH3_Tf2-1"/>
</dbReference>
<dbReference type="GO" id="GO:0003964">
    <property type="term" value="F:RNA-directed DNA polymerase activity"/>
    <property type="evidence" value="ECO:0007669"/>
    <property type="project" value="UniProtKB-KW"/>
</dbReference>
<evidence type="ECO:0000256" key="3">
    <source>
        <dbReference type="ARBA" id="ARBA00022695"/>
    </source>
</evidence>
<protein>
    <submittedName>
        <fullName evidence="19">Polyprotein</fullName>
    </submittedName>
</protein>
<evidence type="ECO:0000256" key="1">
    <source>
        <dbReference type="ARBA" id="ARBA00022670"/>
    </source>
</evidence>
<keyword evidence="1" id="KW-0645">Protease</keyword>
<feature type="region of interest" description="Disordered" evidence="16">
    <location>
        <begin position="1127"/>
        <end position="1147"/>
    </location>
</feature>
<dbReference type="Pfam" id="PF17921">
    <property type="entry name" value="Integrase_H2C2"/>
    <property type="match status" value="1"/>
</dbReference>
<organism evidence="19 20">
    <name type="scientific">Phanerochaete sordida</name>
    <dbReference type="NCBI Taxonomy" id="48140"/>
    <lineage>
        <taxon>Eukaryota</taxon>
        <taxon>Fungi</taxon>
        <taxon>Dikarya</taxon>
        <taxon>Basidiomycota</taxon>
        <taxon>Agaricomycotina</taxon>
        <taxon>Agaricomycetes</taxon>
        <taxon>Polyporales</taxon>
        <taxon>Phanerochaetaceae</taxon>
        <taxon>Phanerochaete</taxon>
    </lineage>
</organism>
<evidence type="ECO:0000313" key="19">
    <source>
        <dbReference type="EMBL" id="GJE98499.1"/>
    </source>
</evidence>
<dbReference type="SUPFAM" id="SSF56672">
    <property type="entry name" value="DNA/RNA polymerases"/>
    <property type="match status" value="1"/>
</dbReference>
<evidence type="ECO:0000256" key="12">
    <source>
        <dbReference type="ARBA" id="ARBA00022918"/>
    </source>
</evidence>
<feature type="compositionally biased region" description="Pro residues" evidence="16">
    <location>
        <begin position="597"/>
        <end position="607"/>
    </location>
</feature>
<dbReference type="CDD" id="cd00024">
    <property type="entry name" value="CD_CSD"/>
    <property type="match status" value="1"/>
</dbReference>
<evidence type="ECO:0000256" key="7">
    <source>
        <dbReference type="ARBA" id="ARBA00022759"/>
    </source>
</evidence>
<feature type="domain" description="Reverse transcriptase" evidence="17">
    <location>
        <begin position="115"/>
        <end position="295"/>
    </location>
</feature>
<dbReference type="EMBL" id="BPQB01000089">
    <property type="protein sequence ID" value="GJE98499.1"/>
    <property type="molecule type" value="Genomic_DNA"/>
</dbReference>
<dbReference type="InterPro" id="IPR001584">
    <property type="entry name" value="Integrase_cat-core"/>
</dbReference>
<dbReference type="Pfam" id="PF24626">
    <property type="entry name" value="SH3_Tf2-1"/>
    <property type="match status" value="1"/>
</dbReference>
<dbReference type="Gene3D" id="1.10.340.70">
    <property type="match status" value="1"/>
</dbReference>
<dbReference type="PANTHER" id="PTHR37984:SF5">
    <property type="entry name" value="PROTEIN NYNRIN-LIKE"/>
    <property type="match status" value="1"/>
</dbReference>
<dbReference type="FunFam" id="3.30.70.270:FF:000003">
    <property type="entry name" value="Transposon Ty3-G Gag-Pol polyprotein"/>
    <property type="match status" value="1"/>
</dbReference>
<dbReference type="PROSITE" id="PS50878">
    <property type="entry name" value="RT_POL"/>
    <property type="match status" value="1"/>
</dbReference>
<evidence type="ECO:0000256" key="16">
    <source>
        <dbReference type="SAM" id="MobiDB-lite"/>
    </source>
</evidence>
<dbReference type="GO" id="GO:0003723">
    <property type="term" value="F:RNA binding"/>
    <property type="evidence" value="ECO:0007669"/>
    <property type="project" value="UniProtKB-KW"/>
</dbReference>
<dbReference type="CDD" id="cd09274">
    <property type="entry name" value="RNase_HI_RT_Ty3"/>
    <property type="match status" value="1"/>
</dbReference>
<dbReference type="InterPro" id="IPR016197">
    <property type="entry name" value="Chromo-like_dom_sf"/>
</dbReference>
<dbReference type="SUPFAM" id="SSF54160">
    <property type="entry name" value="Chromo domain-like"/>
    <property type="match status" value="1"/>
</dbReference>
<evidence type="ECO:0000259" key="17">
    <source>
        <dbReference type="PROSITE" id="PS50878"/>
    </source>
</evidence>
<dbReference type="PANTHER" id="PTHR37984">
    <property type="entry name" value="PROTEIN CBG26694"/>
    <property type="match status" value="1"/>
</dbReference>
<accession>A0A9P3LLA8</accession>
<dbReference type="GO" id="GO:0006508">
    <property type="term" value="P:proteolysis"/>
    <property type="evidence" value="ECO:0007669"/>
    <property type="project" value="UniProtKB-KW"/>
</dbReference>
<keyword evidence="4" id="KW-0540">Nuclease</keyword>
<evidence type="ECO:0000256" key="4">
    <source>
        <dbReference type="ARBA" id="ARBA00022722"/>
    </source>
</evidence>
<feature type="compositionally biased region" description="Low complexity" evidence="16">
    <location>
        <begin position="1"/>
        <end position="16"/>
    </location>
</feature>
<evidence type="ECO:0000256" key="5">
    <source>
        <dbReference type="ARBA" id="ARBA00022723"/>
    </source>
</evidence>
<dbReference type="PROSITE" id="PS50994">
    <property type="entry name" value="INTEGRASE"/>
    <property type="match status" value="1"/>
</dbReference>
<reference evidence="19 20" key="1">
    <citation type="submission" date="2021-08" db="EMBL/GenBank/DDBJ databases">
        <title>Draft Genome Sequence of Phanerochaete sordida strain YK-624.</title>
        <authorList>
            <person name="Mori T."/>
            <person name="Dohra H."/>
            <person name="Suzuki T."/>
            <person name="Kawagishi H."/>
            <person name="Hirai H."/>
        </authorList>
    </citation>
    <scope>NUCLEOTIDE SEQUENCE [LARGE SCALE GENOMIC DNA]</scope>
    <source>
        <strain evidence="19 20">YK-624</strain>
    </source>
</reference>
<dbReference type="GO" id="GO:0004519">
    <property type="term" value="F:endonuclease activity"/>
    <property type="evidence" value="ECO:0007669"/>
    <property type="project" value="UniProtKB-KW"/>
</dbReference>
<evidence type="ECO:0000256" key="6">
    <source>
        <dbReference type="ARBA" id="ARBA00022750"/>
    </source>
</evidence>
<keyword evidence="7" id="KW-0255">Endonuclease</keyword>
<dbReference type="Proteomes" id="UP000703269">
    <property type="component" value="Unassembled WGS sequence"/>
</dbReference>
<feature type="region of interest" description="Disordered" evidence="16">
    <location>
        <begin position="585"/>
        <end position="608"/>
    </location>
</feature>
<keyword evidence="10" id="KW-0694">RNA-binding</keyword>
<evidence type="ECO:0000313" key="20">
    <source>
        <dbReference type="Proteomes" id="UP000703269"/>
    </source>
</evidence>
<dbReference type="InterPro" id="IPR036397">
    <property type="entry name" value="RNaseH_sf"/>
</dbReference>
<dbReference type="GO" id="GO:0003887">
    <property type="term" value="F:DNA-directed DNA polymerase activity"/>
    <property type="evidence" value="ECO:0007669"/>
    <property type="project" value="UniProtKB-KW"/>
</dbReference>
<keyword evidence="15" id="KW-0233">DNA recombination</keyword>
<dbReference type="GO" id="GO:0046872">
    <property type="term" value="F:metal ion binding"/>
    <property type="evidence" value="ECO:0007669"/>
    <property type="project" value="UniProtKB-KW"/>
</dbReference>
<keyword evidence="8" id="KW-0378">Hydrolase</keyword>
<evidence type="ECO:0000256" key="8">
    <source>
        <dbReference type="ARBA" id="ARBA00022801"/>
    </source>
</evidence>
<keyword evidence="20" id="KW-1185">Reference proteome</keyword>
<dbReference type="GO" id="GO:0006310">
    <property type="term" value="P:DNA recombination"/>
    <property type="evidence" value="ECO:0007669"/>
    <property type="project" value="UniProtKB-KW"/>
</dbReference>
<evidence type="ECO:0000256" key="14">
    <source>
        <dbReference type="ARBA" id="ARBA00023125"/>
    </source>
</evidence>
<name>A0A9P3LLA8_9APHY</name>
<dbReference type="Gene3D" id="3.30.420.10">
    <property type="entry name" value="Ribonuclease H-like superfamily/Ribonuclease H"/>
    <property type="match status" value="1"/>
</dbReference>
<evidence type="ECO:0000256" key="10">
    <source>
        <dbReference type="ARBA" id="ARBA00022884"/>
    </source>
</evidence>
<keyword evidence="6" id="KW-0064">Aspartyl protease</keyword>
<evidence type="ECO:0000259" key="18">
    <source>
        <dbReference type="PROSITE" id="PS50994"/>
    </source>
</evidence>
<evidence type="ECO:0000256" key="11">
    <source>
        <dbReference type="ARBA" id="ARBA00022908"/>
    </source>
</evidence>
<dbReference type="GO" id="GO:0003677">
    <property type="term" value="F:DNA binding"/>
    <property type="evidence" value="ECO:0007669"/>
    <property type="project" value="UniProtKB-KW"/>
</dbReference>
<evidence type="ECO:0000256" key="15">
    <source>
        <dbReference type="ARBA" id="ARBA00023172"/>
    </source>
</evidence>
<dbReference type="InterPro" id="IPR000477">
    <property type="entry name" value="RT_dom"/>
</dbReference>
<dbReference type="FunFam" id="3.30.420.10:FF:000032">
    <property type="entry name" value="Retrovirus-related Pol polyprotein from transposon 297-like Protein"/>
    <property type="match status" value="1"/>
</dbReference>
<proteinExistence type="predicted"/>
<dbReference type="CDD" id="cd01647">
    <property type="entry name" value="RT_LTR"/>
    <property type="match status" value="1"/>
</dbReference>
<dbReference type="SUPFAM" id="SSF53098">
    <property type="entry name" value="Ribonuclease H-like"/>
    <property type="match status" value="1"/>
</dbReference>
<comment type="caution">
    <text evidence="19">The sequence shown here is derived from an EMBL/GenBank/DDBJ whole genome shotgun (WGS) entry which is preliminary data.</text>
</comment>
<dbReference type="InterPro" id="IPR041373">
    <property type="entry name" value="RT_RNaseH"/>
</dbReference>
<dbReference type="Gene3D" id="3.30.70.270">
    <property type="match status" value="2"/>
</dbReference>
<sequence>MEAPASQGSSSASPGSNKAQPARSRGQQKSRTTDGIPDRDTVAKKLNNMDRGALRAKWFEEYKDITSGVPNVLPPLREINHAIPLIDETLRISYHHPRCAEALKPLLKEKTIRYVNAGWWEYRVVPQAAPMICMPKRDGADIRTVVDCRKRNDNTIKDVTPFPDQEQIRFDVARAAVRSKVDLSDAYEQIRVDPGDVHKTAFATVYGTMISHVMQQGDCNAPSTFQRLMTHLFHPYIGIFVHVYLDDIFIYSDTVEEHDEHLRIVFDTLRRNHLFLKATKCDLYSKDMDCLGHRIDDQGLHADADKMARIREWRTPRDYHDVQRFLGLVQYLAHFMPDISAYTGPLSAIVKNGRTFLWRPIHQRCFDTIKWMACRAPILKPIDLRREETVWLVCDASISGVGAYYGQGPEWDKCRPAGFMSKKFTSAQHSYKIYELELLAILEALLKWEDKLLGRHFHIITDHEALQFVKHQPTSRMSYRQLRWMEYLSRYKYDISHEAGVVNVVSDCFSRYYSNDRPDEVHPYDDYVHADVRLDQLGEDLPLNRFEEYKRMRIGPAAGDVPLPARKTITREELNSIRITRSKAAELARGEATPGPTQEPAPSPAEPEPMALVPTDAITPLPQRLAVEEQFFEAVRAGYAADPTFNKIIKNPAHFANYEVRGTDLITKNRAGDDVLCIPRAKLGKKTLTQIVIEHAHTVLGHFGYQKTDQYIRRWYWWPTLGKDTRRFCDSCGVCQVNKPSNQAPAGLLHSLPIPSRPWGSIAMDFVGPFPRSGEFDYLWVVICRLTSMVHLTPIKTTVKASELAWIFIREVVRLHGLPDDIVSDRDSKFTSKFWQEVHRVLGTRLLMSTAFHPQTDGATERANRSITQILRSFVHPDQSNWADQLPMVEFAINSSISKSTGFAPFELNYGQMPRMVQSLPPAGDRTVPGVRQFARQALDNLIRAHDSILDSRVSQTHHANQRRRSEDSAQGGDRPLQAGDLVYLSTENLALPKNRARKLVPRYIGPYEVLEGDSTTSAYLIRLPDDLKRRGIHPRFHASLLRRHEPNDSELFPHRDTQVFYDLGSPDDAEYLVDEIVGHEWRGKEILFQVKWNVGGDTLEPIEFVGDLEALDRYLELAGVGDWRKLPRRRSAPPAPRQVRRGKRKN</sequence>
<keyword evidence="3" id="KW-0548">Nucleotidyltransferase</keyword>
<evidence type="ECO:0000256" key="2">
    <source>
        <dbReference type="ARBA" id="ARBA00022679"/>
    </source>
</evidence>
<dbReference type="InterPro" id="IPR043128">
    <property type="entry name" value="Rev_trsase/Diguanyl_cyclase"/>
</dbReference>
<keyword evidence="2" id="KW-0808">Transferase</keyword>
<keyword evidence="12" id="KW-0695">RNA-directed DNA polymerase</keyword>